<dbReference type="Proteomes" id="UP000735302">
    <property type="component" value="Unassembled WGS sequence"/>
</dbReference>
<accession>A0AAV3YZ66</accession>
<organism evidence="2 3">
    <name type="scientific">Plakobranchus ocellatus</name>
    <dbReference type="NCBI Taxonomy" id="259542"/>
    <lineage>
        <taxon>Eukaryota</taxon>
        <taxon>Metazoa</taxon>
        <taxon>Spiralia</taxon>
        <taxon>Lophotrochozoa</taxon>
        <taxon>Mollusca</taxon>
        <taxon>Gastropoda</taxon>
        <taxon>Heterobranchia</taxon>
        <taxon>Euthyneura</taxon>
        <taxon>Panpulmonata</taxon>
        <taxon>Sacoglossa</taxon>
        <taxon>Placobranchoidea</taxon>
        <taxon>Plakobranchidae</taxon>
        <taxon>Plakobranchus</taxon>
    </lineage>
</organism>
<gene>
    <name evidence="2" type="ORF">PoB_001472000</name>
</gene>
<keyword evidence="3" id="KW-1185">Reference proteome</keyword>
<evidence type="ECO:0000313" key="2">
    <source>
        <dbReference type="EMBL" id="GFN88214.1"/>
    </source>
</evidence>
<sequence>MPSASSYTFAHSHLHGKTGSREVTSSRRWVKHSHVAVIYLANIVRSGRKGVQSVVSHKACSSPRERDWAVNVKFVWGNLPQDSSERRNTPAKIKSYV</sequence>
<comment type="caution">
    <text evidence="2">The sequence shown here is derived from an EMBL/GenBank/DDBJ whole genome shotgun (WGS) entry which is preliminary data.</text>
</comment>
<evidence type="ECO:0000256" key="1">
    <source>
        <dbReference type="SAM" id="MobiDB-lite"/>
    </source>
</evidence>
<dbReference type="EMBL" id="BLXT01001848">
    <property type="protein sequence ID" value="GFN88214.1"/>
    <property type="molecule type" value="Genomic_DNA"/>
</dbReference>
<name>A0AAV3YZ66_9GAST</name>
<protein>
    <submittedName>
        <fullName evidence="2">Uncharacterized protein</fullName>
    </submittedName>
</protein>
<evidence type="ECO:0000313" key="3">
    <source>
        <dbReference type="Proteomes" id="UP000735302"/>
    </source>
</evidence>
<proteinExistence type="predicted"/>
<feature type="region of interest" description="Disordered" evidence="1">
    <location>
        <begin position="1"/>
        <end position="27"/>
    </location>
</feature>
<dbReference type="AlphaFoldDB" id="A0AAV3YZ66"/>
<reference evidence="2 3" key="1">
    <citation type="journal article" date="2021" name="Elife">
        <title>Chloroplast acquisition without the gene transfer in kleptoplastic sea slugs, Plakobranchus ocellatus.</title>
        <authorList>
            <person name="Maeda T."/>
            <person name="Takahashi S."/>
            <person name="Yoshida T."/>
            <person name="Shimamura S."/>
            <person name="Takaki Y."/>
            <person name="Nagai Y."/>
            <person name="Toyoda A."/>
            <person name="Suzuki Y."/>
            <person name="Arimoto A."/>
            <person name="Ishii H."/>
            <person name="Satoh N."/>
            <person name="Nishiyama T."/>
            <person name="Hasebe M."/>
            <person name="Maruyama T."/>
            <person name="Minagawa J."/>
            <person name="Obokata J."/>
            <person name="Shigenobu S."/>
        </authorList>
    </citation>
    <scope>NUCLEOTIDE SEQUENCE [LARGE SCALE GENOMIC DNA]</scope>
</reference>